<dbReference type="InterPro" id="IPR004378">
    <property type="entry name" value="F420H2_quin_Rdtase"/>
</dbReference>
<dbReference type="Pfam" id="PF04075">
    <property type="entry name" value="F420H2_quin_red"/>
    <property type="match status" value="1"/>
</dbReference>
<sequence length="617" mass="64765">MRRHPCPFPCAPRDRACAGHPCIQGDAAITTDSTTDVNQQVIDEYRATRGRLSGPFAKARLLLLTTTGARTGLPRTTPLGYLNDEGGRVFVIASAGGSPRHPAWYRNLLAHPRVTVENGPFTFTADAEVLEGQERDRVFARAVEADRGWGAYQEQSGRTLPVVALNPVDGGPTGAPDAGDFLVAVHDAFRRELELVRDEVAATGTAALGAQLRINCLMLCQGLQHHHSQEDEGVFPAVAAARPDLAPVVERLSAEHARVAELLAALRERVSGGGTDTAAVLADVDRLTADLLAHLDYEERELVPLLNAGIEGPAGEGERPRPRTERVRATDREREEVRALMTGGALSGAALPESARTAALLQDTGGVPCDWVDADGAGLGAGAVLYAHGGGFEFEHPDAERVIAHRLSLAAGRPALRAGYRLAPAHPFPAAVEDVAAVYRSLVAQGVPPGRIVLAGESAGGTLVLSTLLVLKEAGDPLPAGAVAVSPLTDFAAEGGSRVRNEGRDLVPAGLMDHIGPGYLNGAPADAAPQSPLYGDLAGLPPLLLAAGEDELLLDDSVRFAEAAAEQGVRVALDLYEGMPHVPHMPVLADEPRLKTAEAFLDRLAAWVRGLEGGQGG</sequence>
<dbReference type="Proteomes" id="UP001165685">
    <property type="component" value="Unassembled WGS sequence"/>
</dbReference>
<comment type="similarity">
    <text evidence="1">Belongs to the 'GDXG' lipolytic enzyme family.</text>
</comment>
<dbReference type="Gene3D" id="3.40.50.1820">
    <property type="entry name" value="alpha/beta hydrolase"/>
    <property type="match status" value="1"/>
</dbReference>
<evidence type="ECO:0000256" key="3">
    <source>
        <dbReference type="SAM" id="MobiDB-lite"/>
    </source>
</evidence>
<dbReference type="InterPro" id="IPR050300">
    <property type="entry name" value="GDXG_lipolytic_enzyme"/>
</dbReference>
<dbReference type="SUPFAM" id="SSF50475">
    <property type="entry name" value="FMN-binding split barrel"/>
    <property type="match status" value="1"/>
</dbReference>
<feature type="domain" description="Hemerythrin-like" evidence="4">
    <location>
        <begin position="180"/>
        <end position="306"/>
    </location>
</feature>
<dbReference type="RefSeq" id="WP_270676489.1">
    <property type="nucleotide sequence ID" value="NZ_JAQFWP010000007.1"/>
</dbReference>
<keyword evidence="7" id="KW-1185">Reference proteome</keyword>
<evidence type="ECO:0000259" key="4">
    <source>
        <dbReference type="Pfam" id="PF01814"/>
    </source>
</evidence>
<feature type="compositionally biased region" description="Basic and acidic residues" evidence="3">
    <location>
        <begin position="316"/>
        <end position="333"/>
    </location>
</feature>
<feature type="domain" description="Alpha/beta hydrolase fold-3" evidence="5">
    <location>
        <begin position="384"/>
        <end position="584"/>
    </location>
</feature>
<dbReference type="Gene3D" id="2.30.110.10">
    <property type="entry name" value="Electron Transport, Fmn-binding Protein, Chain A"/>
    <property type="match status" value="1"/>
</dbReference>
<dbReference type="InterPro" id="IPR029058">
    <property type="entry name" value="AB_hydrolase_fold"/>
</dbReference>
<dbReference type="InterPro" id="IPR012312">
    <property type="entry name" value="Hemerythrin-like"/>
</dbReference>
<dbReference type="Pfam" id="PF07859">
    <property type="entry name" value="Abhydrolase_3"/>
    <property type="match status" value="1"/>
</dbReference>
<organism evidence="6 7">
    <name type="scientific">Nocardiopsis suaedae</name>
    <dbReference type="NCBI Taxonomy" id="3018444"/>
    <lineage>
        <taxon>Bacteria</taxon>
        <taxon>Bacillati</taxon>
        <taxon>Actinomycetota</taxon>
        <taxon>Actinomycetes</taxon>
        <taxon>Streptosporangiales</taxon>
        <taxon>Nocardiopsidaceae</taxon>
        <taxon>Nocardiopsis</taxon>
    </lineage>
</organism>
<dbReference type="SUPFAM" id="SSF53474">
    <property type="entry name" value="alpha/beta-Hydrolases"/>
    <property type="match status" value="1"/>
</dbReference>
<name>A0ABT4TH03_9ACTN</name>
<evidence type="ECO:0000256" key="1">
    <source>
        <dbReference type="ARBA" id="ARBA00010515"/>
    </source>
</evidence>
<dbReference type="Gene3D" id="1.20.120.520">
    <property type="entry name" value="nmb1532 protein domain like"/>
    <property type="match status" value="1"/>
</dbReference>
<feature type="region of interest" description="Disordered" evidence="3">
    <location>
        <begin position="309"/>
        <end position="333"/>
    </location>
</feature>
<evidence type="ECO:0000313" key="7">
    <source>
        <dbReference type="Proteomes" id="UP001165685"/>
    </source>
</evidence>
<dbReference type="InterPro" id="IPR012349">
    <property type="entry name" value="Split_barrel_FMN-bd"/>
</dbReference>
<protein>
    <submittedName>
        <fullName evidence="6">Nitroreductase/quinone reductase family protein</fullName>
    </submittedName>
</protein>
<dbReference type="CDD" id="cd12108">
    <property type="entry name" value="Hr-like"/>
    <property type="match status" value="1"/>
</dbReference>
<dbReference type="EMBL" id="JAQFWP010000007">
    <property type="protein sequence ID" value="MDA2804002.1"/>
    <property type="molecule type" value="Genomic_DNA"/>
</dbReference>
<dbReference type="PANTHER" id="PTHR48081:SF30">
    <property type="entry name" value="ACETYL-HYDROLASE LIPR-RELATED"/>
    <property type="match status" value="1"/>
</dbReference>
<evidence type="ECO:0000313" key="6">
    <source>
        <dbReference type="EMBL" id="MDA2804002.1"/>
    </source>
</evidence>
<gene>
    <name evidence="6" type="ORF">O4U47_05720</name>
</gene>
<reference evidence="6" key="1">
    <citation type="submission" date="2023-01" db="EMBL/GenBank/DDBJ databases">
        <title>Draft genome sequence of Nocardiopsis sp. LSu2-4 isolated from halophytes.</title>
        <authorList>
            <person name="Duangmal K."/>
            <person name="Chantavorakit T."/>
        </authorList>
    </citation>
    <scope>NUCLEOTIDE SEQUENCE</scope>
    <source>
        <strain evidence="6">LSu2-4</strain>
    </source>
</reference>
<evidence type="ECO:0000256" key="2">
    <source>
        <dbReference type="ARBA" id="ARBA00022801"/>
    </source>
</evidence>
<evidence type="ECO:0000259" key="5">
    <source>
        <dbReference type="Pfam" id="PF07859"/>
    </source>
</evidence>
<comment type="caution">
    <text evidence="6">The sequence shown here is derived from an EMBL/GenBank/DDBJ whole genome shotgun (WGS) entry which is preliminary data.</text>
</comment>
<proteinExistence type="inferred from homology"/>
<accession>A0ABT4TH03</accession>
<dbReference type="PANTHER" id="PTHR48081">
    <property type="entry name" value="AB HYDROLASE SUPERFAMILY PROTEIN C4A8.06C"/>
    <property type="match status" value="1"/>
</dbReference>
<keyword evidence="2" id="KW-0378">Hydrolase</keyword>
<dbReference type="Pfam" id="PF01814">
    <property type="entry name" value="Hemerythrin"/>
    <property type="match status" value="1"/>
</dbReference>
<dbReference type="NCBIfam" id="TIGR00026">
    <property type="entry name" value="hi_GC_TIGR00026"/>
    <property type="match status" value="1"/>
</dbReference>
<dbReference type="InterPro" id="IPR013094">
    <property type="entry name" value="AB_hydrolase_3"/>
</dbReference>